<dbReference type="PANTHER" id="PTHR14865">
    <property type="entry name" value="CST COMPLEX SUBUNIT CTC1"/>
    <property type="match status" value="1"/>
</dbReference>
<dbReference type="EMBL" id="JAXIOK010000016">
    <property type="protein sequence ID" value="KAK4753473.1"/>
    <property type="molecule type" value="Genomic_DNA"/>
</dbReference>
<evidence type="ECO:0000256" key="9">
    <source>
        <dbReference type="SAM" id="MobiDB-lite"/>
    </source>
</evidence>
<evidence type="ECO:0000313" key="10">
    <source>
        <dbReference type="EMBL" id="KAK4753473.1"/>
    </source>
</evidence>
<evidence type="ECO:0000256" key="4">
    <source>
        <dbReference type="ARBA" id="ARBA00016175"/>
    </source>
</evidence>
<dbReference type="Pfam" id="PF15491">
    <property type="entry name" value="CTC1_2"/>
    <property type="match status" value="1"/>
</dbReference>
<keyword evidence="7" id="KW-0238">DNA-binding</keyword>
<evidence type="ECO:0000256" key="1">
    <source>
        <dbReference type="ARBA" id="ARBA00004123"/>
    </source>
</evidence>
<comment type="subcellular location">
    <subcellularLocation>
        <location evidence="2">Chromosome</location>
        <location evidence="2">Telomere</location>
    </subcellularLocation>
    <subcellularLocation>
        <location evidence="1">Nucleus</location>
    </subcellularLocation>
</comment>
<keyword evidence="5" id="KW-0158">Chromosome</keyword>
<organism evidence="10 11">
    <name type="scientific">Trapa incisa</name>
    <dbReference type="NCBI Taxonomy" id="236973"/>
    <lineage>
        <taxon>Eukaryota</taxon>
        <taxon>Viridiplantae</taxon>
        <taxon>Streptophyta</taxon>
        <taxon>Embryophyta</taxon>
        <taxon>Tracheophyta</taxon>
        <taxon>Spermatophyta</taxon>
        <taxon>Magnoliopsida</taxon>
        <taxon>eudicotyledons</taxon>
        <taxon>Gunneridae</taxon>
        <taxon>Pentapetalae</taxon>
        <taxon>rosids</taxon>
        <taxon>malvids</taxon>
        <taxon>Myrtales</taxon>
        <taxon>Lythraceae</taxon>
        <taxon>Trapa</taxon>
    </lineage>
</organism>
<gene>
    <name evidence="10" type="ORF">SAY87_022271</name>
</gene>
<evidence type="ECO:0000256" key="7">
    <source>
        <dbReference type="ARBA" id="ARBA00023125"/>
    </source>
</evidence>
<proteinExistence type="inferred from homology"/>
<keyword evidence="6" id="KW-0779">Telomere</keyword>
<comment type="caution">
    <text evidence="10">The sequence shown here is derived from an EMBL/GenBank/DDBJ whole genome shotgun (WGS) entry which is preliminary data.</text>
</comment>
<evidence type="ECO:0000256" key="2">
    <source>
        <dbReference type="ARBA" id="ARBA00004574"/>
    </source>
</evidence>
<evidence type="ECO:0000256" key="3">
    <source>
        <dbReference type="ARBA" id="ARBA00006332"/>
    </source>
</evidence>
<feature type="compositionally biased region" description="Low complexity" evidence="9">
    <location>
        <begin position="29"/>
        <end position="39"/>
    </location>
</feature>
<comment type="similarity">
    <text evidence="3">Belongs to the CTC1 family.</text>
</comment>
<dbReference type="GO" id="GO:0042162">
    <property type="term" value="F:telomeric DNA binding"/>
    <property type="evidence" value="ECO:0007669"/>
    <property type="project" value="TreeGrafter"/>
</dbReference>
<keyword evidence="8" id="KW-0539">Nucleus</keyword>
<dbReference type="PANTHER" id="PTHR14865:SF2">
    <property type="entry name" value="CST COMPLEX SUBUNIT CTC1"/>
    <property type="match status" value="1"/>
</dbReference>
<dbReference type="GO" id="GO:0045740">
    <property type="term" value="P:positive regulation of DNA replication"/>
    <property type="evidence" value="ECO:0007669"/>
    <property type="project" value="TreeGrafter"/>
</dbReference>
<evidence type="ECO:0000256" key="6">
    <source>
        <dbReference type="ARBA" id="ARBA00022895"/>
    </source>
</evidence>
<reference evidence="10 11" key="1">
    <citation type="journal article" date="2023" name="Hortic Res">
        <title>Pangenome of water caltrop reveals structural variations and asymmetric subgenome divergence after allopolyploidization.</title>
        <authorList>
            <person name="Zhang X."/>
            <person name="Chen Y."/>
            <person name="Wang L."/>
            <person name="Yuan Y."/>
            <person name="Fang M."/>
            <person name="Shi L."/>
            <person name="Lu R."/>
            <person name="Comes H.P."/>
            <person name="Ma Y."/>
            <person name="Chen Y."/>
            <person name="Huang G."/>
            <person name="Zhou Y."/>
            <person name="Zheng Z."/>
            <person name="Qiu Y."/>
        </authorList>
    </citation>
    <scope>NUCLEOTIDE SEQUENCE [LARGE SCALE GENOMIC DNA]</scope>
    <source>
        <tissue evidence="10">Roots</tissue>
    </source>
</reference>
<accession>A0AAN7JYB2</accession>
<dbReference type="InterPro" id="IPR042617">
    <property type="entry name" value="CTC1-like"/>
</dbReference>
<dbReference type="GO" id="GO:0010833">
    <property type="term" value="P:telomere maintenance via telomere lengthening"/>
    <property type="evidence" value="ECO:0007669"/>
    <property type="project" value="TreeGrafter"/>
</dbReference>
<dbReference type="InterPro" id="IPR028262">
    <property type="entry name" value="CTC1_plant"/>
</dbReference>
<keyword evidence="11" id="KW-1185">Reference proteome</keyword>
<sequence length="1352" mass="149986">MDTAAAELLTVSDLVRLSRPLCGTTFLASSTSSRPSAQSEPQGVSPFGNPSTTTNILIPMERPVFLVGIVSLPVFDVDEHPSTPHKCPSSNSSCLRFSDGTSTVCCDVLNFGVRMLLEKVLVLAFNFTPFKQGGGFLEIVKWSFRVFLSGQLHPCSTTVPFPLRLHNVSAYEDSGAKARYNIIGAIESVGPVFTAPCSMKNESNRKNLRGFLVEFIICNCQLCKSKIPVDKLVKTADSHSYSKSVFVYFCGSCSPWHPAITKLIGSSVVLSGLKKKLMFIGRGESQLIFVITEVSLLHVLRMPWKQSVHAKTRIRGRGECGHYNGVVRAVYLQGTVVELDKEVWLLLTDQQSVLPHSIRVGAIIAVKNAHFVRANFSGNQVLIVGCCFRSSILVESFSPLETGCHIVSQMPSLLRNLIAPLAFSARLWMLLAFSSFCRKFDGILQEEEILGSKKTEGLLQMYATSCLPSWAFRSRHGVFSEMCKHASASCGYSSEPHDVELKLMVPLSIFMLYCENMLSRAVFRQGKTYPESCIHHGGNCSQTVRRIIPSQEIGINLSGTLKISPASGRLQFFDATGSVDVLIPDLPSTWKPNSIYEVSEYNLIIEGIPQKAQAHSKEHIDESFSCKMIFDWSSLRREINVGIVIYFHFRNATCRELSFNSSDVPKEDHEDLNGEFLMLQVLHKFPVSQKFPGDLAISERSSAIVEAIVLPWGLFLARNDSGQHFSEVVGNLSDNCSQISIKRQKTDRSSQSPGSLDDLNSMASDRSNISISTRDNINSDLIDMNSHKIPCLACARNSNKMVLVGSGILYSIKRTVKTDISCKPSILKTFMEFKSFDLFQYQGLQIGGFYIVKHERNGSSCTFPDSDSANGLKILITSKTKLWRLYMFPRETLFYNGVTCNAAFSNLLFCTYEVFVGEVIRNLVKAPASYSLVTTDIYLQVCRDLWGPLELDLKKIRCHFTNVASTIEEDNLFCNETGVSLSSSFNECGFSSPFPVGNLTCIRREIIGVHNLKSLGSLDDDKWPRNCNGDVTSVSIYIVMGHHTVEVFGSLRKYAWPIGFGEGVYATFYRILKHSMQNRFMLTPISFIEIDSVRMVNDASLSLHANVCSASDIFVASDATSLVLISQLVLSSCSSFIHLRCRVVDVCMLILERSDTSKPILKSMGPPQFDIPIAAFVLEDGSSSCVCWTNGDLASTLLRLSDEFPSTAVGSTCESSGCYYLDRILRRHDRITMKNYGSLSDSCEDSFSVSSGNILSNSDENLLKSIIFNACFGLEWAIVGTVMDLDAVRELQGHYLQADMELDSFQHLWARELHEQHTERWCQQSGGDRDGRLGRGRIDGDALGMEDVLGVG</sequence>
<dbReference type="Proteomes" id="UP001345219">
    <property type="component" value="Chromosome 16"/>
</dbReference>
<evidence type="ECO:0000313" key="11">
    <source>
        <dbReference type="Proteomes" id="UP001345219"/>
    </source>
</evidence>
<evidence type="ECO:0000256" key="8">
    <source>
        <dbReference type="ARBA" id="ARBA00023242"/>
    </source>
</evidence>
<evidence type="ECO:0000256" key="5">
    <source>
        <dbReference type="ARBA" id="ARBA00022454"/>
    </source>
</evidence>
<protein>
    <recommendedName>
        <fullName evidence="4">CST complex subunit CTC1</fullName>
    </recommendedName>
</protein>
<feature type="region of interest" description="Disordered" evidence="9">
    <location>
        <begin position="742"/>
        <end position="762"/>
    </location>
</feature>
<dbReference type="GO" id="GO:1990879">
    <property type="term" value="C:CST complex"/>
    <property type="evidence" value="ECO:0007669"/>
    <property type="project" value="TreeGrafter"/>
</dbReference>
<feature type="region of interest" description="Disordered" evidence="9">
    <location>
        <begin position="28"/>
        <end position="50"/>
    </location>
</feature>
<name>A0AAN7JYB2_9MYRT</name>
<dbReference type="GO" id="GO:0003697">
    <property type="term" value="F:single-stranded DNA binding"/>
    <property type="evidence" value="ECO:0007669"/>
    <property type="project" value="TreeGrafter"/>
</dbReference>